<sequence>MKLLRRESSISLDDRLAALEDAAGAAEGRLDGEAVAQARAVISRAGVRRSMSVDHTVAALAGATGSGKSSLFNLLSGTSLATVGVTRPTTSTAQAALWRGAGSGPLLDWLEIPRRHEVGGGDGAADGAAPWDGAARAGGDGEEELAGLVLLDLPDHDSIELAHRLEVDRLARLVDLLVWVLDPQKYADAAVHDRYLKPLARHRDVMVVVLNQIDRLAPAAVERCLADLRRLLAEDGLGGVPVIGVSARTGAGVPDLRSLLASRVADRRSWAARLSADVGSAADVLAGAAHGPGGDGAGLRPPDGREITGGPEGGLSKGGREITDGSAGGRAKGGREATGGSEGGLSKGGREVTGGSASGGVVARRPAPADPVPVREVPADSLAGPLTSALSQAAGVPLVVEAVAKAHRHRSVAATGWPVTRWIRRLRPDPLRRLRLGTPAGRSEPASGTERPENAGDAVGRTSIPTAGTVQRSQMDTAIRDAAAAASAGLPEAWAAAVRHAARSRVNELEDRLDRAVATTSLGASRRPLWWRVAGAAQWLVLATAVAGALWLLGLFVMDYLRLPELPVPTAGELPWPTALLLGGILLGLVLALLSRIVAWIGARRRARKAAKALRASVGEVARALVLEPVEQELARHRRFTEAITIARR</sequence>
<dbReference type="GO" id="GO:0005829">
    <property type="term" value="C:cytosol"/>
    <property type="evidence" value="ECO:0007669"/>
    <property type="project" value="TreeGrafter"/>
</dbReference>
<keyword evidence="2" id="KW-1133">Transmembrane helix</keyword>
<dbReference type="PANTHER" id="PTHR42698:SF1">
    <property type="entry name" value="GTPASE ERA, MITOCHONDRIAL"/>
    <property type="match status" value="1"/>
</dbReference>
<gene>
    <name evidence="4" type="ORF">Psi01_23870</name>
</gene>
<dbReference type="PANTHER" id="PTHR42698">
    <property type="entry name" value="GTPASE ERA"/>
    <property type="match status" value="1"/>
</dbReference>
<keyword evidence="5" id="KW-1185">Reference proteome</keyword>
<evidence type="ECO:0000256" key="2">
    <source>
        <dbReference type="SAM" id="Phobius"/>
    </source>
</evidence>
<evidence type="ECO:0000256" key="1">
    <source>
        <dbReference type="SAM" id="MobiDB-lite"/>
    </source>
</evidence>
<dbReference type="GO" id="GO:0005525">
    <property type="term" value="F:GTP binding"/>
    <property type="evidence" value="ECO:0007669"/>
    <property type="project" value="InterPro"/>
</dbReference>
<accession>A0A8J3WKN0</accession>
<dbReference type="SUPFAM" id="SSF52540">
    <property type="entry name" value="P-loop containing nucleoside triphosphate hydrolases"/>
    <property type="match status" value="1"/>
</dbReference>
<dbReference type="GO" id="GO:0000028">
    <property type="term" value="P:ribosomal small subunit assembly"/>
    <property type="evidence" value="ECO:0007669"/>
    <property type="project" value="TreeGrafter"/>
</dbReference>
<feature type="region of interest" description="Disordered" evidence="1">
    <location>
        <begin position="287"/>
        <end position="378"/>
    </location>
</feature>
<organism evidence="4 5">
    <name type="scientific">Planobispora siamensis</name>
    <dbReference type="NCBI Taxonomy" id="936338"/>
    <lineage>
        <taxon>Bacteria</taxon>
        <taxon>Bacillati</taxon>
        <taxon>Actinomycetota</taxon>
        <taxon>Actinomycetes</taxon>
        <taxon>Streptosporangiales</taxon>
        <taxon>Streptosporangiaceae</taxon>
        <taxon>Planobispora</taxon>
    </lineage>
</organism>
<comment type="caution">
    <text evidence="4">The sequence shown here is derived from an EMBL/GenBank/DDBJ whole genome shotgun (WGS) entry which is preliminary data.</text>
</comment>
<name>A0A8J3WKN0_9ACTN</name>
<evidence type="ECO:0000313" key="5">
    <source>
        <dbReference type="Proteomes" id="UP000619788"/>
    </source>
</evidence>
<evidence type="ECO:0000259" key="3">
    <source>
        <dbReference type="Pfam" id="PF01926"/>
    </source>
</evidence>
<feature type="region of interest" description="Disordered" evidence="1">
    <location>
        <begin position="434"/>
        <end position="463"/>
    </location>
</feature>
<keyword evidence="2" id="KW-0812">Transmembrane</keyword>
<protein>
    <recommendedName>
        <fullName evidence="3">G domain-containing protein</fullName>
    </recommendedName>
</protein>
<dbReference type="Proteomes" id="UP000619788">
    <property type="component" value="Unassembled WGS sequence"/>
</dbReference>
<dbReference type="RefSeq" id="WP_239127519.1">
    <property type="nucleotide sequence ID" value="NZ_BOOJ01000022.1"/>
</dbReference>
<dbReference type="AlphaFoldDB" id="A0A8J3WKN0"/>
<proteinExistence type="predicted"/>
<feature type="compositionally biased region" description="Low complexity" evidence="1">
    <location>
        <begin position="359"/>
        <end position="378"/>
    </location>
</feature>
<feature type="transmembrane region" description="Helical" evidence="2">
    <location>
        <begin position="578"/>
        <end position="599"/>
    </location>
</feature>
<feature type="domain" description="G" evidence="3">
    <location>
        <begin position="58"/>
        <end position="211"/>
    </location>
</feature>
<dbReference type="InterPro" id="IPR006073">
    <property type="entry name" value="GTP-bd"/>
</dbReference>
<dbReference type="GO" id="GO:0043024">
    <property type="term" value="F:ribosomal small subunit binding"/>
    <property type="evidence" value="ECO:0007669"/>
    <property type="project" value="TreeGrafter"/>
</dbReference>
<dbReference type="Pfam" id="PF01926">
    <property type="entry name" value="MMR_HSR1"/>
    <property type="match status" value="1"/>
</dbReference>
<dbReference type="Gene3D" id="3.40.50.300">
    <property type="entry name" value="P-loop containing nucleotide triphosphate hydrolases"/>
    <property type="match status" value="1"/>
</dbReference>
<keyword evidence="2" id="KW-0472">Membrane</keyword>
<evidence type="ECO:0000313" key="4">
    <source>
        <dbReference type="EMBL" id="GIH91757.1"/>
    </source>
</evidence>
<dbReference type="GO" id="GO:0019843">
    <property type="term" value="F:rRNA binding"/>
    <property type="evidence" value="ECO:0007669"/>
    <property type="project" value="TreeGrafter"/>
</dbReference>
<reference evidence="4 5" key="1">
    <citation type="submission" date="2021-01" db="EMBL/GenBank/DDBJ databases">
        <title>Whole genome shotgun sequence of Planobispora siamensis NBRC 107568.</title>
        <authorList>
            <person name="Komaki H."/>
            <person name="Tamura T."/>
        </authorList>
    </citation>
    <scope>NUCLEOTIDE SEQUENCE [LARGE SCALE GENOMIC DNA]</scope>
    <source>
        <strain evidence="4 5">NBRC 107568</strain>
    </source>
</reference>
<dbReference type="InterPro" id="IPR005662">
    <property type="entry name" value="GTPase_Era-like"/>
</dbReference>
<dbReference type="InterPro" id="IPR027417">
    <property type="entry name" value="P-loop_NTPase"/>
</dbReference>
<feature type="transmembrane region" description="Helical" evidence="2">
    <location>
        <begin position="536"/>
        <end position="558"/>
    </location>
</feature>
<feature type="compositionally biased region" description="Gly residues" evidence="1">
    <location>
        <begin position="326"/>
        <end position="347"/>
    </location>
</feature>
<dbReference type="EMBL" id="BOOJ01000022">
    <property type="protein sequence ID" value="GIH91757.1"/>
    <property type="molecule type" value="Genomic_DNA"/>
</dbReference>